<dbReference type="GeneID" id="20343293"/>
<evidence type="ECO:0000313" key="3">
    <source>
        <dbReference type="EnsemblFungi" id="EJT77730"/>
    </source>
</evidence>
<protein>
    <submittedName>
        <fullName evidence="2 3">Uncharacterized protein</fullName>
    </submittedName>
</protein>
<evidence type="ECO:0000256" key="1">
    <source>
        <dbReference type="SAM" id="MobiDB-lite"/>
    </source>
</evidence>
<reference evidence="3" key="5">
    <citation type="submission" date="2018-04" db="UniProtKB">
        <authorList>
            <consortium name="EnsemblFungi"/>
        </authorList>
    </citation>
    <scope>IDENTIFICATION</scope>
    <source>
        <strain evidence="3">R3-111a-1</strain>
    </source>
</reference>
<reference evidence="3" key="4">
    <citation type="journal article" date="2015" name="G3 (Bethesda)">
        <title>Genome sequences of three phytopathogenic species of the Magnaporthaceae family of fungi.</title>
        <authorList>
            <person name="Okagaki L.H."/>
            <person name="Nunes C.C."/>
            <person name="Sailsbery J."/>
            <person name="Clay B."/>
            <person name="Brown D."/>
            <person name="John T."/>
            <person name="Oh Y."/>
            <person name="Young N."/>
            <person name="Fitzgerald M."/>
            <person name="Haas B.J."/>
            <person name="Zeng Q."/>
            <person name="Young S."/>
            <person name="Adiconis X."/>
            <person name="Fan L."/>
            <person name="Levin J.Z."/>
            <person name="Mitchell T.K."/>
            <person name="Okubara P.A."/>
            <person name="Farman M.L."/>
            <person name="Kohn L.M."/>
            <person name="Birren B."/>
            <person name="Ma L.-J."/>
            <person name="Dean R.A."/>
        </authorList>
    </citation>
    <scope>NUCLEOTIDE SEQUENCE</scope>
    <source>
        <strain evidence="3">R3-111a-1</strain>
    </source>
</reference>
<sequence length="96" mass="9725">MSSMLAPAQVRTVQVRTSHSGLPLVASPAQSDRALLLALSSHPLGPRVAGASISHPPADEHARREEGVGGAGTGGAVDGWMGLEDSYLCACLPAPT</sequence>
<dbReference type="VEuPathDB" id="FungiDB:GGTG_02835"/>
<evidence type="ECO:0000313" key="2">
    <source>
        <dbReference type="EMBL" id="EJT77730.1"/>
    </source>
</evidence>
<reference evidence="2" key="3">
    <citation type="submission" date="2010-09" db="EMBL/GenBank/DDBJ databases">
        <title>Annotation of Gaeumannomyces graminis var. tritici R3-111a-1.</title>
        <authorList>
            <consortium name="The Broad Institute Genome Sequencing Platform"/>
            <person name="Ma L.-J."/>
            <person name="Dead R."/>
            <person name="Young S.K."/>
            <person name="Zeng Q."/>
            <person name="Gargeya S."/>
            <person name="Fitzgerald M."/>
            <person name="Haas B."/>
            <person name="Abouelleil A."/>
            <person name="Alvarado L."/>
            <person name="Arachchi H.M."/>
            <person name="Berlin A."/>
            <person name="Brown A."/>
            <person name="Chapman S.B."/>
            <person name="Chen Z."/>
            <person name="Dunbar C."/>
            <person name="Freedman E."/>
            <person name="Gearin G."/>
            <person name="Gellesch M."/>
            <person name="Goldberg J."/>
            <person name="Griggs A."/>
            <person name="Gujja S."/>
            <person name="Heiman D."/>
            <person name="Howarth C."/>
            <person name="Larson L."/>
            <person name="Lui A."/>
            <person name="MacDonald P.J.P."/>
            <person name="Mehta T."/>
            <person name="Montmayeur A."/>
            <person name="Murphy C."/>
            <person name="Neiman D."/>
            <person name="Pearson M."/>
            <person name="Priest M."/>
            <person name="Roberts A."/>
            <person name="Saif S."/>
            <person name="Shea T."/>
            <person name="Shenoy N."/>
            <person name="Sisk P."/>
            <person name="Stolte C."/>
            <person name="Sykes S."/>
            <person name="Yandava C."/>
            <person name="Wortman J."/>
            <person name="Nusbaum C."/>
            <person name="Birren B."/>
        </authorList>
    </citation>
    <scope>NUCLEOTIDE SEQUENCE</scope>
    <source>
        <strain evidence="2">R3-111a-1</strain>
    </source>
</reference>
<accession>J3NNH9</accession>
<feature type="compositionally biased region" description="Basic and acidic residues" evidence="1">
    <location>
        <begin position="57"/>
        <end position="67"/>
    </location>
</feature>
<organism evidence="2">
    <name type="scientific">Gaeumannomyces tritici (strain R3-111a-1)</name>
    <name type="common">Wheat and barley take-all root rot fungus</name>
    <name type="synonym">Gaeumannomyces graminis var. tritici</name>
    <dbReference type="NCBI Taxonomy" id="644352"/>
    <lineage>
        <taxon>Eukaryota</taxon>
        <taxon>Fungi</taxon>
        <taxon>Dikarya</taxon>
        <taxon>Ascomycota</taxon>
        <taxon>Pezizomycotina</taxon>
        <taxon>Sordariomycetes</taxon>
        <taxon>Sordariomycetidae</taxon>
        <taxon>Magnaporthales</taxon>
        <taxon>Magnaporthaceae</taxon>
        <taxon>Gaeumannomyces</taxon>
    </lineage>
</organism>
<reference evidence="4" key="1">
    <citation type="submission" date="2010-07" db="EMBL/GenBank/DDBJ databases">
        <title>The genome sequence of Gaeumannomyces graminis var. tritici strain R3-111a-1.</title>
        <authorList>
            <consortium name="The Broad Institute Genome Sequencing Platform"/>
            <person name="Ma L.-J."/>
            <person name="Dead R."/>
            <person name="Young S."/>
            <person name="Zeng Q."/>
            <person name="Koehrsen M."/>
            <person name="Alvarado L."/>
            <person name="Berlin A."/>
            <person name="Chapman S.B."/>
            <person name="Chen Z."/>
            <person name="Freedman E."/>
            <person name="Gellesch M."/>
            <person name="Goldberg J."/>
            <person name="Griggs A."/>
            <person name="Gujja S."/>
            <person name="Heilman E.R."/>
            <person name="Heiman D."/>
            <person name="Hepburn T."/>
            <person name="Howarth C."/>
            <person name="Jen D."/>
            <person name="Larson L."/>
            <person name="Mehta T."/>
            <person name="Neiman D."/>
            <person name="Pearson M."/>
            <person name="Roberts A."/>
            <person name="Saif S."/>
            <person name="Shea T."/>
            <person name="Shenoy N."/>
            <person name="Sisk P."/>
            <person name="Stolte C."/>
            <person name="Sykes S."/>
            <person name="Walk T."/>
            <person name="White J."/>
            <person name="Yandava C."/>
            <person name="Haas B."/>
            <person name="Nusbaum C."/>
            <person name="Birren B."/>
        </authorList>
    </citation>
    <scope>NUCLEOTIDE SEQUENCE [LARGE SCALE GENOMIC DNA]</scope>
    <source>
        <strain evidence="4">R3-111a-1</strain>
    </source>
</reference>
<evidence type="ECO:0000313" key="4">
    <source>
        <dbReference type="Proteomes" id="UP000006039"/>
    </source>
</evidence>
<dbReference type="AlphaFoldDB" id="J3NNH9"/>
<proteinExistence type="predicted"/>
<feature type="region of interest" description="Disordered" evidence="1">
    <location>
        <begin position="48"/>
        <end position="71"/>
    </location>
</feature>
<keyword evidence="4" id="KW-1185">Reference proteome</keyword>
<reference evidence="2" key="2">
    <citation type="submission" date="2010-07" db="EMBL/GenBank/DDBJ databases">
        <authorList>
            <consortium name="The Broad Institute Genome Sequencing Platform"/>
            <consortium name="Broad Institute Genome Sequencing Center for Infectious Disease"/>
            <person name="Ma L.-J."/>
            <person name="Dead R."/>
            <person name="Young S."/>
            <person name="Zeng Q."/>
            <person name="Koehrsen M."/>
            <person name="Alvarado L."/>
            <person name="Berlin A."/>
            <person name="Chapman S.B."/>
            <person name="Chen Z."/>
            <person name="Freedman E."/>
            <person name="Gellesch M."/>
            <person name="Goldberg J."/>
            <person name="Griggs A."/>
            <person name="Gujja S."/>
            <person name="Heilman E.R."/>
            <person name="Heiman D."/>
            <person name="Hepburn T."/>
            <person name="Howarth C."/>
            <person name="Jen D."/>
            <person name="Larson L."/>
            <person name="Mehta T."/>
            <person name="Neiman D."/>
            <person name="Pearson M."/>
            <person name="Roberts A."/>
            <person name="Saif S."/>
            <person name="Shea T."/>
            <person name="Shenoy N."/>
            <person name="Sisk P."/>
            <person name="Stolte C."/>
            <person name="Sykes S."/>
            <person name="Walk T."/>
            <person name="White J."/>
            <person name="Yandava C."/>
            <person name="Haas B."/>
            <person name="Nusbaum C."/>
            <person name="Birren B."/>
        </authorList>
    </citation>
    <scope>NUCLEOTIDE SEQUENCE</scope>
    <source>
        <strain evidence="2">R3-111a-1</strain>
    </source>
</reference>
<name>J3NNH9_GAET3</name>
<gene>
    <name evidence="3" type="primary">20343293</name>
    <name evidence="2" type="ORF">GGTG_02835</name>
</gene>
<dbReference type="HOGENOM" id="CLU_2359854_0_0_1"/>
<dbReference type="EnsemblFungi" id="EJT77730">
    <property type="protein sequence ID" value="EJT77730"/>
    <property type="gene ID" value="GGTG_02835"/>
</dbReference>
<dbReference type="EMBL" id="GL385396">
    <property type="protein sequence ID" value="EJT77730.1"/>
    <property type="molecule type" value="Genomic_DNA"/>
</dbReference>
<dbReference type="Proteomes" id="UP000006039">
    <property type="component" value="Unassembled WGS sequence"/>
</dbReference>
<dbReference type="RefSeq" id="XP_009218875.1">
    <property type="nucleotide sequence ID" value="XM_009220611.1"/>
</dbReference>